<dbReference type="GO" id="GO:0005545">
    <property type="term" value="F:1-phosphatidylinositol binding"/>
    <property type="evidence" value="ECO:0007669"/>
    <property type="project" value="InterPro"/>
</dbReference>
<dbReference type="InterPro" id="IPR011417">
    <property type="entry name" value="ANTH_dom"/>
</dbReference>
<feature type="region of interest" description="Disordered" evidence="3">
    <location>
        <begin position="914"/>
        <end position="939"/>
    </location>
</feature>
<accession>A0A0C3DBB1</accession>
<dbReference type="SUPFAM" id="SSF89009">
    <property type="entry name" value="GAT-like domain"/>
    <property type="match status" value="1"/>
</dbReference>
<dbReference type="InterPro" id="IPR045192">
    <property type="entry name" value="AP180-like"/>
</dbReference>
<feature type="region of interest" description="Disordered" evidence="3">
    <location>
        <begin position="774"/>
        <end position="833"/>
    </location>
</feature>
<dbReference type="GO" id="GO:0006900">
    <property type="term" value="P:vesicle budding from membrane"/>
    <property type="evidence" value="ECO:0007669"/>
    <property type="project" value="TreeGrafter"/>
</dbReference>
<dbReference type="SMART" id="SM00273">
    <property type="entry name" value="ENTH"/>
    <property type="match status" value="1"/>
</dbReference>
<feature type="region of interest" description="Disordered" evidence="3">
    <location>
        <begin position="313"/>
        <end position="374"/>
    </location>
</feature>
<name>A0A0C3DBB1_9AGAM</name>
<feature type="compositionally biased region" description="Polar residues" evidence="3">
    <location>
        <begin position="793"/>
        <end position="831"/>
    </location>
</feature>
<evidence type="ECO:0000256" key="2">
    <source>
        <dbReference type="ARBA" id="ARBA00022490"/>
    </source>
</evidence>
<dbReference type="Proteomes" id="UP000053989">
    <property type="component" value="Unassembled WGS sequence"/>
</dbReference>
<dbReference type="InterPro" id="IPR014712">
    <property type="entry name" value="ANTH_dom_sf"/>
</dbReference>
<evidence type="ECO:0000313" key="6">
    <source>
        <dbReference type="Proteomes" id="UP000053989"/>
    </source>
</evidence>
<feature type="compositionally biased region" description="Low complexity" evidence="3">
    <location>
        <begin position="592"/>
        <end position="607"/>
    </location>
</feature>
<dbReference type="FunFam" id="1.25.40.90:FF:000036">
    <property type="entry name" value="Unplaced genomic scaffold supercont1.4, whole genome shotgun sequence"/>
    <property type="match status" value="1"/>
</dbReference>
<dbReference type="GO" id="GO:0032050">
    <property type="term" value="F:clathrin heavy chain binding"/>
    <property type="evidence" value="ECO:0007669"/>
    <property type="project" value="TreeGrafter"/>
</dbReference>
<feature type="compositionally biased region" description="Low complexity" evidence="3">
    <location>
        <begin position="331"/>
        <end position="369"/>
    </location>
</feature>
<reference evidence="6" key="2">
    <citation type="submission" date="2015-01" db="EMBL/GenBank/DDBJ databases">
        <title>Evolutionary Origins and Diversification of the Mycorrhizal Mutualists.</title>
        <authorList>
            <consortium name="DOE Joint Genome Institute"/>
            <consortium name="Mycorrhizal Genomics Consortium"/>
            <person name="Kohler A."/>
            <person name="Kuo A."/>
            <person name="Nagy L.G."/>
            <person name="Floudas D."/>
            <person name="Copeland A."/>
            <person name="Barry K.W."/>
            <person name="Cichocki N."/>
            <person name="Veneault-Fourrey C."/>
            <person name="LaButti K."/>
            <person name="Lindquist E.A."/>
            <person name="Lipzen A."/>
            <person name="Lundell T."/>
            <person name="Morin E."/>
            <person name="Murat C."/>
            <person name="Riley R."/>
            <person name="Ohm R."/>
            <person name="Sun H."/>
            <person name="Tunlid A."/>
            <person name="Henrissat B."/>
            <person name="Grigoriev I.V."/>
            <person name="Hibbett D.S."/>
            <person name="Martin F."/>
        </authorList>
    </citation>
    <scope>NUCLEOTIDE SEQUENCE [LARGE SCALE GENOMIC DNA]</scope>
    <source>
        <strain evidence="6">Foug A</strain>
    </source>
</reference>
<evidence type="ECO:0000313" key="5">
    <source>
        <dbReference type="EMBL" id="KIM53406.1"/>
    </source>
</evidence>
<dbReference type="PANTHER" id="PTHR22951:SF5">
    <property type="entry name" value="PHOSPHATIDYLINOSITOL-BINDING CLATHRIN ASSEMBLY PROTEIN LAP"/>
    <property type="match status" value="1"/>
</dbReference>
<feature type="region of interest" description="Disordered" evidence="3">
    <location>
        <begin position="590"/>
        <end position="611"/>
    </location>
</feature>
<dbReference type="GO" id="GO:0005546">
    <property type="term" value="F:phosphatidylinositol-4,5-bisphosphate binding"/>
    <property type="evidence" value="ECO:0007669"/>
    <property type="project" value="TreeGrafter"/>
</dbReference>
<dbReference type="FunFam" id="1.20.58.150:FF:000004">
    <property type="entry name" value="ENTH domain protein"/>
    <property type="match status" value="1"/>
</dbReference>
<feature type="compositionally biased region" description="Polar residues" evidence="3">
    <location>
        <begin position="930"/>
        <end position="939"/>
    </location>
</feature>
<keyword evidence="6" id="KW-1185">Reference proteome</keyword>
<proteinExistence type="predicted"/>
<dbReference type="STRING" id="1036808.A0A0C3DBB1"/>
<feature type="compositionally biased region" description="Basic and acidic residues" evidence="3">
    <location>
        <begin position="313"/>
        <end position="328"/>
    </location>
</feature>
<protein>
    <recommendedName>
        <fullName evidence="4">ENTH domain-containing protein</fullName>
    </recommendedName>
</protein>
<dbReference type="OrthoDB" id="44015at2759"/>
<dbReference type="GO" id="GO:0030136">
    <property type="term" value="C:clathrin-coated vesicle"/>
    <property type="evidence" value="ECO:0007669"/>
    <property type="project" value="InterPro"/>
</dbReference>
<feature type="region of interest" description="Disordered" evidence="3">
    <location>
        <begin position="555"/>
        <end position="574"/>
    </location>
</feature>
<dbReference type="AlphaFoldDB" id="A0A0C3DBB1"/>
<feature type="compositionally biased region" description="Low complexity" evidence="3">
    <location>
        <begin position="724"/>
        <end position="741"/>
    </location>
</feature>
<organism evidence="5 6">
    <name type="scientific">Scleroderma citrinum Foug A</name>
    <dbReference type="NCBI Taxonomy" id="1036808"/>
    <lineage>
        <taxon>Eukaryota</taxon>
        <taxon>Fungi</taxon>
        <taxon>Dikarya</taxon>
        <taxon>Basidiomycota</taxon>
        <taxon>Agaricomycotina</taxon>
        <taxon>Agaricomycetes</taxon>
        <taxon>Agaricomycetidae</taxon>
        <taxon>Boletales</taxon>
        <taxon>Sclerodermatineae</taxon>
        <taxon>Sclerodermataceae</taxon>
        <taxon>Scleroderma</taxon>
    </lineage>
</organism>
<dbReference type="Gene3D" id="1.20.58.150">
    <property type="entry name" value="ANTH domain"/>
    <property type="match status" value="1"/>
</dbReference>
<dbReference type="GO" id="GO:0072583">
    <property type="term" value="P:clathrin-dependent endocytosis"/>
    <property type="evidence" value="ECO:0007669"/>
    <property type="project" value="InterPro"/>
</dbReference>
<evidence type="ECO:0000256" key="1">
    <source>
        <dbReference type="ARBA" id="ARBA00004496"/>
    </source>
</evidence>
<dbReference type="SUPFAM" id="SSF48464">
    <property type="entry name" value="ENTH/VHS domain"/>
    <property type="match status" value="1"/>
</dbReference>
<dbReference type="GO" id="GO:0000149">
    <property type="term" value="F:SNARE binding"/>
    <property type="evidence" value="ECO:0007669"/>
    <property type="project" value="TreeGrafter"/>
</dbReference>
<evidence type="ECO:0000256" key="3">
    <source>
        <dbReference type="SAM" id="MobiDB-lite"/>
    </source>
</evidence>
<dbReference type="Gene3D" id="1.25.40.90">
    <property type="match status" value="1"/>
</dbReference>
<evidence type="ECO:0000259" key="4">
    <source>
        <dbReference type="PROSITE" id="PS50942"/>
    </source>
</evidence>
<dbReference type="PROSITE" id="PS50942">
    <property type="entry name" value="ENTH"/>
    <property type="match status" value="1"/>
</dbReference>
<gene>
    <name evidence="5" type="ORF">SCLCIDRAFT_1222805</name>
</gene>
<dbReference type="InterPro" id="IPR013809">
    <property type="entry name" value="ENTH"/>
</dbReference>
<feature type="region of interest" description="Disordered" evidence="3">
    <location>
        <begin position="717"/>
        <end position="741"/>
    </location>
</feature>
<dbReference type="InterPro" id="IPR008942">
    <property type="entry name" value="ENTH_VHS"/>
</dbReference>
<sequence length="939" mass="99431">MSSFDKVVKLACKPKAAPPKAKYLDPIIAATWSEDGTVHDVCKALVPRLREPNAIVVFKALIVLHTMIRNGATDNVLSHLSSSEILRLRNISTGNWDGYHAPQNLQHYAIYLDSRIRAFRELKHDAIRVQSETNRDMRVHNSIEEDMAYTTAPKSASTKSKGPQRSKTVMGRKLRMMTVEKGLLRETKMVQKMIDALVECRFYLDDLEDELTTTALRMLVKDLLILFQACNEGVINVLEHYFEMSKYDAKDALAIYRNFCNQTERVMEYFGVAKKLQNLLNVPIPNLKHAPVSLASSLEEYLNDPNFEQNRIEYKANKDTADKNERGRNGASIPSALPPKASSPQPASAPSTSSATSGSSAPSGSGSKGDTNKSAADFFNSIEEEQSTADPPNSSPAANYLQQPAHNPFVQRQMTGAFMDQPLNFPAQVQMQPTGFPTSQAFQPAQPFQVTQPFQTSQPLQTPQHRPFSTFLQPQATGFQPVPGAGMLQPQPTGVNPFRQSMLLPQATGMAAFNTGSGNAFISPSQTAGQPNPHMPFQMPMAQSPSSIQPFGIPPQSQQPLFASPPSEQTGHHAPVGVPARPASTPLTAFGASSSSVSPPVAQPVKAHQTGSRNPFGVPVVAPPPVPKPPTLLELSMGLGKPTVNDNQPAPLQPRPTGFGGPESSISSVASSFAFSKQNSLGSGSNMNGTVFNPQMTGTTMTTTTGTTTSESLFSFTPLSSQPTGATITSSSSSISTSGASAPLKPQMTGFGGLRPFKPTSSFGAALLESLPPIPQSSDITPEATGAPAPIHTPTSSLPTNLNLGGSTFSADLPNSPQDTTASGGLTSQPTGAPYAFSRLNGGSTVGVGLRPQATGTLGGANPFRATMFASPTTMGTTTPFMQHSASIPQLGLNGGLGSVPAFGTGLGGNNNAFPNFSSGDPNASKAFQPAQQAGPSLI</sequence>
<dbReference type="Pfam" id="PF07651">
    <property type="entry name" value="ANTH"/>
    <property type="match status" value="1"/>
</dbReference>
<dbReference type="GO" id="GO:0005905">
    <property type="term" value="C:clathrin-coated pit"/>
    <property type="evidence" value="ECO:0007669"/>
    <property type="project" value="TreeGrafter"/>
</dbReference>
<dbReference type="InParanoid" id="A0A0C3DBB1"/>
<dbReference type="EMBL" id="KN822181">
    <property type="protein sequence ID" value="KIM53406.1"/>
    <property type="molecule type" value="Genomic_DNA"/>
</dbReference>
<feature type="compositionally biased region" description="Polar residues" evidence="3">
    <location>
        <begin position="555"/>
        <end position="569"/>
    </location>
</feature>
<dbReference type="PANTHER" id="PTHR22951">
    <property type="entry name" value="CLATHRIN ASSEMBLY PROTEIN"/>
    <property type="match status" value="1"/>
</dbReference>
<dbReference type="GO" id="GO:0048268">
    <property type="term" value="P:clathrin coat assembly"/>
    <property type="evidence" value="ECO:0007669"/>
    <property type="project" value="InterPro"/>
</dbReference>
<reference evidence="5 6" key="1">
    <citation type="submission" date="2014-04" db="EMBL/GenBank/DDBJ databases">
        <authorList>
            <consortium name="DOE Joint Genome Institute"/>
            <person name="Kuo A."/>
            <person name="Kohler A."/>
            <person name="Nagy L.G."/>
            <person name="Floudas D."/>
            <person name="Copeland A."/>
            <person name="Barry K.W."/>
            <person name="Cichocki N."/>
            <person name="Veneault-Fourrey C."/>
            <person name="LaButti K."/>
            <person name="Lindquist E.A."/>
            <person name="Lipzen A."/>
            <person name="Lundell T."/>
            <person name="Morin E."/>
            <person name="Murat C."/>
            <person name="Sun H."/>
            <person name="Tunlid A."/>
            <person name="Henrissat B."/>
            <person name="Grigoriev I.V."/>
            <person name="Hibbett D.S."/>
            <person name="Martin F."/>
            <person name="Nordberg H.P."/>
            <person name="Cantor M.N."/>
            <person name="Hua S.X."/>
        </authorList>
    </citation>
    <scope>NUCLEOTIDE SEQUENCE [LARGE SCALE GENOMIC DNA]</scope>
    <source>
        <strain evidence="5 6">Foug A</strain>
    </source>
</reference>
<keyword evidence="2" id="KW-0963">Cytoplasm</keyword>
<dbReference type="CDD" id="cd16988">
    <property type="entry name" value="ANTH_N_YAP180"/>
    <property type="match status" value="1"/>
</dbReference>
<feature type="domain" description="ENTH" evidence="4">
    <location>
        <begin position="1"/>
        <end position="126"/>
    </location>
</feature>
<dbReference type="HOGENOM" id="CLU_014248_0_0_1"/>
<comment type="subcellular location">
    <subcellularLocation>
        <location evidence="1">Cytoplasm</location>
    </subcellularLocation>
</comment>